<dbReference type="Pfam" id="PF00041">
    <property type="entry name" value="fn3"/>
    <property type="match status" value="1"/>
</dbReference>
<name>A0A5E4CL64_MARMO</name>
<dbReference type="Proteomes" id="UP000662637">
    <property type="component" value="Unassembled WGS sequence"/>
</dbReference>
<dbReference type="InterPro" id="IPR013783">
    <property type="entry name" value="Ig-like_fold"/>
</dbReference>
<sequence length="142" mass="15925">MSWTPPLNPNIVVRGYIIGYGVGSPYAETVRVDSKQRYYSIERLESSSHYVISLKAFNNAGEGVPLYESATTRSITDVSTPMLPPVGVQAVALTHEAVRVSWADNSVPKNQKTSEVRLYTVRWRTSFSASAKYKVKFRLHEI</sequence>
<keyword evidence="4" id="KW-1185">Reference proteome</keyword>
<dbReference type="Proteomes" id="UP000335636">
    <property type="component" value="Unassembled WGS sequence"/>
</dbReference>
<dbReference type="EMBL" id="WJEC01001801">
    <property type="protein sequence ID" value="KAF7477832.1"/>
    <property type="molecule type" value="Genomic_DNA"/>
</dbReference>
<proteinExistence type="predicted"/>
<dbReference type="EMBL" id="CABDUW010001492">
    <property type="protein sequence ID" value="VTJ82060.1"/>
    <property type="molecule type" value="Genomic_DNA"/>
</dbReference>
<dbReference type="InterPro" id="IPR003961">
    <property type="entry name" value="FN3_dom"/>
</dbReference>
<dbReference type="CDD" id="cd00063">
    <property type="entry name" value="FN3"/>
    <property type="match status" value="1"/>
</dbReference>
<accession>A0A5E4CL64</accession>
<dbReference type="Gene3D" id="2.60.40.10">
    <property type="entry name" value="Immunoglobulins"/>
    <property type="match status" value="2"/>
</dbReference>
<reference evidence="3 4" key="1">
    <citation type="submission" date="2019-04" db="EMBL/GenBank/DDBJ databases">
        <authorList>
            <person name="Alioto T."/>
            <person name="Alioto T."/>
        </authorList>
    </citation>
    <scope>NUCLEOTIDE SEQUENCE [LARGE SCALE GENOMIC DNA]</scope>
</reference>
<dbReference type="AlphaFoldDB" id="A0A5E4CL64"/>
<dbReference type="InterPro" id="IPR036116">
    <property type="entry name" value="FN3_sf"/>
</dbReference>
<evidence type="ECO:0000313" key="4">
    <source>
        <dbReference type="Proteomes" id="UP000335636"/>
    </source>
</evidence>
<reference evidence="2" key="2">
    <citation type="submission" date="2020-08" db="EMBL/GenBank/DDBJ databases">
        <authorList>
            <person name="Shumante A."/>
            <person name="Zimin A.V."/>
            <person name="Puiu D."/>
            <person name="Salzberg S.L."/>
        </authorList>
    </citation>
    <scope>NUCLEOTIDE SEQUENCE</scope>
    <source>
        <strain evidence="2">WC2-LM</strain>
        <tissue evidence="2">Liver</tissue>
    </source>
</reference>
<organism evidence="3 4">
    <name type="scientific">Marmota monax</name>
    <name type="common">Woodchuck</name>
    <dbReference type="NCBI Taxonomy" id="9995"/>
    <lineage>
        <taxon>Eukaryota</taxon>
        <taxon>Metazoa</taxon>
        <taxon>Chordata</taxon>
        <taxon>Craniata</taxon>
        <taxon>Vertebrata</taxon>
        <taxon>Euteleostomi</taxon>
        <taxon>Mammalia</taxon>
        <taxon>Eutheria</taxon>
        <taxon>Euarchontoglires</taxon>
        <taxon>Glires</taxon>
        <taxon>Rodentia</taxon>
        <taxon>Sciuromorpha</taxon>
        <taxon>Sciuridae</taxon>
        <taxon>Xerinae</taxon>
        <taxon>Marmotini</taxon>
        <taxon>Marmota</taxon>
    </lineage>
</organism>
<dbReference type="SUPFAM" id="SSF49265">
    <property type="entry name" value="Fibronectin type III"/>
    <property type="match status" value="1"/>
</dbReference>
<evidence type="ECO:0000259" key="1">
    <source>
        <dbReference type="PROSITE" id="PS50853"/>
    </source>
</evidence>
<evidence type="ECO:0000313" key="3">
    <source>
        <dbReference type="EMBL" id="VTJ82060.1"/>
    </source>
</evidence>
<evidence type="ECO:0000313" key="2">
    <source>
        <dbReference type="EMBL" id="KAF7477832.1"/>
    </source>
</evidence>
<feature type="domain" description="Fibronectin type-III" evidence="1">
    <location>
        <begin position="1"/>
        <end position="79"/>
    </location>
</feature>
<dbReference type="FunFam" id="2.60.40.10:FF:000133">
    <property type="entry name" value="Neogenin isoform 1"/>
    <property type="match status" value="1"/>
</dbReference>
<gene>
    <name evidence="2" type="ORF">GHT09_011081</name>
    <name evidence="3" type="ORF">MONAX_5E040736</name>
</gene>
<dbReference type="FunFam" id="2.60.40.10:FF:000106">
    <property type="entry name" value="Neogenin isoform 1"/>
    <property type="match status" value="1"/>
</dbReference>
<protein>
    <recommendedName>
        <fullName evidence="1">Fibronectin type-III domain-containing protein</fullName>
    </recommendedName>
</protein>
<dbReference type="PROSITE" id="PS50853">
    <property type="entry name" value="FN3"/>
    <property type="match status" value="1"/>
</dbReference>